<name>A0AAP2Q9R8_PARDI</name>
<comment type="caution">
    <text evidence="1">The sequence shown here is derived from an EMBL/GenBank/DDBJ whole genome shotgun (WGS) entry which is preliminary data.</text>
</comment>
<dbReference type="Gene3D" id="1.20.120.330">
    <property type="entry name" value="Nucleotidyltransferases domain 2"/>
    <property type="match status" value="1"/>
</dbReference>
<dbReference type="AlphaFoldDB" id="A0AAP2Q9R8"/>
<organism evidence="1 2">
    <name type="scientific">Parabacteroides distasonis</name>
    <dbReference type="NCBI Taxonomy" id="823"/>
    <lineage>
        <taxon>Bacteria</taxon>
        <taxon>Pseudomonadati</taxon>
        <taxon>Bacteroidota</taxon>
        <taxon>Bacteroidia</taxon>
        <taxon>Bacteroidales</taxon>
        <taxon>Tannerellaceae</taxon>
        <taxon>Parabacteroides</taxon>
    </lineage>
</organism>
<sequence length="157" mass="18631">MTSKKQELEQRLNREFEICDRHIQRIEEALGELADLLPMSVEDYVGLNSEQIRCLDQFIFRFSKLQDAMGAKIFRNLLEYLDEDVSSLPMRDLLNLLERYRLIDKAEEWNYIRELRNEIAHDYPLLENDVVSILNELISKVPVLFAIYNRLKAIVIL</sequence>
<protein>
    <submittedName>
        <fullName evidence="1">TM1812 family CRISPR-associated protein</fullName>
    </submittedName>
</protein>
<dbReference type="SUPFAM" id="SSF81593">
    <property type="entry name" value="Nucleotidyltransferase substrate binding subunit/domain"/>
    <property type="match status" value="1"/>
</dbReference>
<gene>
    <name evidence="1" type="ORF">LI194_16230</name>
</gene>
<evidence type="ECO:0000313" key="1">
    <source>
        <dbReference type="EMBL" id="MCB6519338.1"/>
    </source>
</evidence>
<dbReference type="RefSeq" id="WP_122144307.1">
    <property type="nucleotide sequence ID" value="NZ_CP157380.1"/>
</dbReference>
<reference evidence="1" key="1">
    <citation type="submission" date="2021-10" db="EMBL/GenBank/DDBJ databases">
        <title>Collection of gut derived symbiotic bacterial strains cultured from healthy donors.</title>
        <authorList>
            <person name="Lin H."/>
            <person name="Littmann E."/>
            <person name="Kohout C."/>
            <person name="Pamer E.G."/>
        </authorList>
    </citation>
    <scope>NUCLEOTIDE SEQUENCE</scope>
    <source>
        <strain evidence="1">DFI.2.94</strain>
    </source>
</reference>
<accession>A0AAP2Q9R8</accession>
<proteinExistence type="predicted"/>
<dbReference type="EMBL" id="JAJCNI010000022">
    <property type="protein sequence ID" value="MCB6519338.1"/>
    <property type="molecule type" value="Genomic_DNA"/>
</dbReference>
<evidence type="ECO:0000313" key="2">
    <source>
        <dbReference type="Proteomes" id="UP001198806"/>
    </source>
</evidence>
<dbReference type="Proteomes" id="UP001198806">
    <property type="component" value="Unassembled WGS sequence"/>
</dbReference>